<feature type="region of interest" description="Disordered" evidence="1">
    <location>
        <begin position="156"/>
        <end position="197"/>
    </location>
</feature>
<accession>A0A3N4KIP0</accession>
<evidence type="ECO:0000313" key="3">
    <source>
        <dbReference type="Proteomes" id="UP000277580"/>
    </source>
</evidence>
<feature type="compositionally biased region" description="Basic and acidic residues" evidence="1">
    <location>
        <begin position="233"/>
        <end position="244"/>
    </location>
</feature>
<gene>
    <name evidence="2" type="ORF">P167DRAFT_577489</name>
</gene>
<feature type="compositionally biased region" description="Polar residues" evidence="1">
    <location>
        <begin position="49"/>
        <end position="60"/>
    </location>
</feature>
<keyword evidence="3" id="KW-1185">Reference proteome</keyword>
<dbReference type="Proteomes" id="UP000277580">
    <property type="component" value="Unassembled WGS sequence"/>
</dbReference>
<protein>
    <submittedName>
        <fullName evidence="2">Uncharacterized protein</fullName>
    </submittedName>
</protein>
<feature type="compositionally biased region" description="Basic and acidic residues" evidence="1">
    <location>
        <begin position="215"/>
        <end position="224"/>
    </location>
</feature>
<reference evidence="2 3" key="1">
    <citation type="journal article" date="2018" name="Nat. Ecol. Evol.">
        <title>Pezizomycetes genomes reveal the molecular basis of ectomycorrhizal truffle lifestyle.</title>
        <authorList>
            <person name="Murat C."/>
            <person name="Payen T."/>
            <person name="Noel B."/>
            <person name="Kuo A."/>
            <person name="Morin E."/>
            <person name="Chen J."/>
            <person name="Kohler A."/>
            <person name="Krizsan K."/>
            <person name="Balestrini R."/>
            <person name="Da Silva C."/>
            <person name="Montanini B."/>
            <person name="Hainaut M."/>
            <person name="Levati E."/>
            <person name="Barry K.W."/>
            <person name="Belfiori B."/>
            <person name="Cichocki N."/>
            <person name="Clum A."/>
            <person name="Dockter R.B."/>
            <person name="Fauchery L."/>
            <person name="Guy J."/>
            <person name="Iotti M."/>
            <person name="Le Tacon F."/>
            <person name="Lindquist E.A."/>
            <person name="Lipzen A."/>
            <person name="Malagnac F."/>
            <person name="Mello A."/>
            <person name="Molinier V."/>
            <person name="Miyauchi S."/>
            <person name="Poulain J."/>
            <person name="Riccioni C."/>
            <person name="Rubini A."/>
            <person name="Sitrit Y."/>
            <person name="Splivallo R."/>
            <person name="Traeger S."/>
            <person name="Wang M."/>
            <person name="Zifcakova L."/>
            <person name="Wipf D."/>
            <person name="Zambonelli A."/>
            <person name="Paolocci F."/>
            <person name="Nowrousian M."/>
            <person name="Ottonello S."/>
            <person name="Baldrian P."/>
            <person name="Spatafora J.W."/>
            <person name="Henrissat B."/>
            <person name="Nagy L.G."/>
            <person name="Aury J.M."/>
            <person name="Wincker P."/>
            <person name="Grigoriev I.V."/>
            <person name="Bonfante P."/>
            <person name="Martin F.M."/>
        </authorList>
    </citation>
    <scope>NUCLEOTIDE SEQUENCE [LARGE SCALE GENOMIC DNA]</scope>
    <source>
        <strain evidence="2 3">CCBAS932</strain>
    </source>
</reference>
<evidence type="ECO:0000313" key="2">
    <source>
        <dbReference type="EMBL" id="RPB09182.1"/>
    </source>
</evidence>
<dbReference type="OrthoDB" id="5371765at2759"/>
<dbReference type="InParanoid" id="A0A3N4KIP0"/>
<dbReference type="EMBL" id="ML119154">
    <property type="protein sequence ID" value="RPB09182.1"/>
    <property type="molecule type" value="Genomic_DNA"/>
</dbReference>
<proteinExistence type="predicted"/>
<name>A0A3N4KIP0_9PEZI</name>
<dbReference type="AlphaFoldDB" id="A0A3N4KIP0"/>
<organism evidence="2 3">
    <name type="scientific">Morchella conica CCBAS932</name>
    <dbReference type="NCBI Taxonomy" id="1392247"/>
    <lineage>
        <taxon>Eukaryota</taxon>
        <taxon>Fungi</taxon>
        <taxon>Dikarya</taxon>
        <taxon>Ascomycota</taxon>
        <taxon>Pezizomycotina</taxon>
        <taxon>Pezizomycetes</taxon>
        <taxon>Pezizales</taxon>
        <taxon>Morchellaceae</taxon>
        <taxon>Morchella</taxon>
    </lineage>
</organism>
<feature type="region of interest" description="Disordered" evidence="1">
    <location>
        <begin position="209"/>
        <end position="317"/>
    </location>
</feature>
<feature type="compositionally biased region" description="Polar residues" evidence="1">
    <location>
        <begin position="98"/>
        <end position="109"/>
    </location>
</feature>
<feature type="region of interest" description="Disordered" evidence="1">
    <location>
        <begin position="1"/>
        <end position="60"/>
    </location>
</feature>
<evidence type="ECO:0000256" key="1">
    <source>
        <dbReference type="SAM" id="MobiDB-lite"/>
    </source>
</evidence>
<feature type="region of interest" description="Disordered" evidence="1">
    <location>
        <begin position="85"/>
        <end position="109"/>
    </location>
</feature>
<sequence length="455" mass="49129">MSDSRPPNLMVPASLDAASPVSMHAHGSPSRLSSDAATRLHQTVEADTDTPSQPLRQKTSSLRLATAAARGMVKGLFNIGGKLSAAGSSEHASPPKSPSTTSLVSANLSVAESEEEEEYIYNINDATGPQQLPPLESGRGRRFRPVLKRKVLPVEYTDFPPFDPPEGSERMVAPADTETPSSSRSSSRETILNVGPLERKGSWRGKYNYRRVRQMRSDTSDSGRDNINTPVKVEPKIDKQEQKPPKSPASQKLPQKLRSRNLNTTEVASSSPSPGRKRNISSRAPSAPRAVADPRQRPSSPASILMHAPPPSRCTSTSSLPTLIYEYAPLMDNSSSTSINSNGQITSLSPVTYKLPVTDGYVSFPPFISRNCFSRGASRLGRILGGNRNASTSSLPETLEDNQSGFRRTLRYLEPLKRRSGSISTFGTNFENASIAESIDGVSVAELNGTLALGR</sequence>
<feature type="compositionally biased region" description="Polar residues" evidence="1">
    <location>
        <begin position="260"/>
        <end position="273"/>
    </location>
</feature>
<feature type="compositionally biased region" description="Low complexity" evidence="1">
    <location>
        <begin position="281"/>
        <end position="293"/>
    </location>
</feature>